<comment type="similarity">
    <text evidence="1">Belongs to the complex I 51 kDa subunit family.</text>
</comment>
<keyword evidence="5" id="KW-0411">Iron-sulfur</keyword>
<reference evidence="7 8" key="1">
    <citation type="submission" date="2017-09" db="EMBL/GenBank/DDBJ databases">
        <title>Depth-based differentiation of microbial function through sediment-hosted aquifers and enrichment of novel symbionts in the deep terrestrial subsurface.</title>
        <authorList>
            <person name="Probst A.J."/>
            <person name="Ladd B."/>
            <person name="Jarett J.K."/>
            <person name="Geller-Mcgrath D.E."/>
            <person name="Sieber C.M."/>
            <person name="Emerson J.B."/>
            <person name="Anantharaman K."/>
            <person name="Thomas B.C."/>
            <person name="Malmstrom R."/>
            <person name="Stieglmeier M."/>
            <person name="Klingl A."/>
            <person name="Woyke T."/>
            <person name="Ryan C.M."/>
            <person name="Banfield J.F."/>
        </authorList>
    </citation>
    <scope>NUCLEOTIDE SEQUENCE [LARGE SCALE GENOMIC DNA]</scope>
    <source>
        <strain evidence="7">CG11_big_fil_rev_8_21_14_0_20_42_15</strain>
    </source>
</reference>
<dbReference type="Pfam" id="PF01512">
    <property type="entry name" value="Complex1_51K"/>
    <property type="match status" value="1"/>
</dbReference>
<organism evidence="7 8">
    <name type="scientific">Candidatus Berkelbacteria bacterium CG11_big_fil_rev_8_21_14_0_20_42_15</name>
    <dbReference type="NCBI Taxonomy" id="1974517"/>
    <lineage>
        <taxon>Bacteria</taxon>
        <taxon>Candidatus Berkelbacteria</taxon>
    </lineage>
</organism>
<evidence type="ECO:0000256" key="1">
    <source>
        <dbReference type="ARBA" id="ARBA00007523"/>
    </source>
</evidence>
<dbReference type="Pfam" id="PF10589">
    <property type="entry name" value="NADH_4Fe-4S"/>
    <property type="match status" value="1"/>
</dbReference>
<proteinExistence type="inferred from homology"/>
<dbReference type="Proteomes" id="UP000231154">
    <property type="component" value="Unassembled WGS sequence"/>
</dbReference>
<dbReference type="EMBL" id="PCXF01000086">
    <property type="protein sequence ID" value="PIR27059.1"/>
    <property type="molecule type" value="Genomic_DNA"/>
</dbReference>
<evidence type="ECO:0000313" key="8">
    <source>
        <dbReference type="Proteomes" id="UP000231154"/>
    </source>
</evidence>
<feature type="domain" description="NADH-ubiquinone oxidoreductase 51kDa subunit iron-sulphur binding" evidence="6">
    <location>
        <begin position="245"/>
        <end position="296"/>
    </location>
</feature>
<dbReference type="AlphaFoldDB" id="A0A2H0PYE2"/>
<comment type="caution">
    <text evidence="7">The sequence shown here is derived from an EMBL/GenBank/DDBJ whole genome shotgun (WGS) entry which is preliminary data.</text>
</comment>
<dbReference type="SUPFAM" id="SSF140490">
    <property type="entry name" value="Nqo1C-terminal domain-like"/>
    <property type="match status" value="1"/>
</dbReference>
<dbReference type="Gene3D" id="1.20.1440.230">
    <property type="entry name" value="NADH-ubiquinone oxidoreductase 51kDa subunit, iron-sulphur binding domain"/>
    <property type="match status" value="1"/>
</dbReference>
<dbReference type="InterPro" id="IPR037207">
    <property type="entry name" value="Nuop51_4Fe4S-bd_sf"/>
</dbReference>
<dbReference type="PANTHER" id="PTHR43578">
    <property type="entry name" value="NADH-QUINONE OXIDOREDUCTASE SUBUNIT F"/>
    <property type="match status" value="1"/>
</dbReference>
<sequence length="333" mass="37263">MEIIKALKESGLTGLGGAGFPTWQKWQMVKESPDQKRFLICNLSEGEPGVFKDEYIINHHLKELIAGIETAADVIKALRSYIFLNDKYKKYLKKIQHAAKGKKIEIFIDTGRYLCGEETTLLQVMEDKIRQPRMKPPFPTSHGLFGYPTLINNAETLYRAHLVAQGSYEPKRFYCLSGDYVGRRVVEANIDAKIKDIIGRERIVEKIKFVRISGPSGYFLPPEKLDQSVVGTGAIQVYGKDRRILETLINSIIFLKSESCGKCTPCREGTYRIAEKINDLLSSASLWDKKETLETISEIATAAEGSSFCALGKSVASPVLSAIENFREELLGG</sequence>
<keyword evidence="4" id="KW-0408">Iron</keyword>
<dbReference type="InterPro" id="IPR011538">
    <property type="entry name" value="Nuo51_FMN-bd"/>
</dbReference>
<dbReference type="PROSITE" id="PS00645">
    <property type="entry name" value="COMPLEX1_51K_2"/>
    <property type="match status" value="1"/>
</dbReference>
<keyword evidence="2" id="KW-0004">4Fe-4S</keyword>
<evidence type="ECO:0000259" key="6">
    <source>
        <dbReference type="SMART" id="SM00928"/>
    </source>
</evidence>
<dbReference type="InterPro" id="IPR037225">
    <property type="entry name" value="Nuo51_FMN-bd_sf"/>
</dbReference>
<name>A0A2H0PYE2_9BACT</name>
<evidence type="ECO:0000256" key="5">
    <source>
        <dbReference type="ARBA" id="ARBA00023014"/>
    </source>
</evidence>
<evidence type="ECO:0000256" key="4">
    <source>
        <dbReference type="ARBA" id="ARBA00023004"/>
    </source>
</evidence>
<evidence type="ECO:0000256" key="3">
    <source>
        <dbReference type="ARBA" id="ARBA00022723"/>
    </source>
</evidence>
<dbReference type="GO" id="GO:0008137">
    <property type="term" value="F:NADH dehydrogenase (ubiquinone) activity"/>
    <property type="evidence" value="ECO:0007669"/>
    <property type="project" value="InterPro"/>
</dbReference>
<dbReference type="InterPro" id="IPR001949">
    <property type="entry name" value="NADH-UbQ_OxRdtase_51kDa_CS"/>
</dbReference>
<evidence type="ECO:0000256" key="2">
    <source>
        <dbReference type="ARBA" id="ARBA00022485"/>
    </source>
</evidence>
<dbReference type="Gene3D" id="3.40.50.11540">
    <property type="entry name" value="NADH-ubiquinone oxidoreductase 51kDa subunit"/>
    <property type="match status" value="1"/>
</dbReference>
<keyword evidence="3" id="KW-0479">Metal-binding</keyword>
<protein>
    <recommendedName>
        <fullName evidence="6">NADH-ubiquinone oxidoreductase 51kDa subunit iron-sulphur binding domain-containing protein</fullName>
    </recommendedName>
</protein>
<dbReference type="GO" id="GO:0010181">
    <property type="term" value="F:FMN binding"/>
    <property type="evidence" value="ECO:0007669"/>
    <property type="project" value="InterPro"/>
</dbReference>
<dbReference type="SUPFAM" id="SSF142019">
    <property type="entry name" value="Nqo1 FMN-binding domain-like"/>
    <property type="match status" value="1"/>
</dbReference>
<evidence type="ECO:0000313" key="7">
    <source>
        <dbReference type="EMBL" id="PIR27059.1"/>
    </source>
</evidence>
<dbReference type="GO" id="GO:0046872">
    <property type="term" value="F:metal ion binding"/>
    <property type="evidence" value="ECO:0007669"/>
    <property type="project" value="UniProtKB-KW"/>
</dbReference>
<gene>
    <name evidence="7" type="ORF">COV40_02890</name>
</gene>
<accession>A0A2H0PYE2</accession>
<dbReference type="SMART" id="SM00928">
    <property type="entry name" value="NADH_4Fe-4S"/>
    <property type="match status" value="1"/>
</dbReference>
<dbReference type="PANTHER" id="PTHR43578:SF3">
    <property type="entry name" value="NADH-QUINONE OXIDOREDUCTASE SUBUNIT F"/>
    <property type="match status" value="1"/>
</dbReference>
<dbReference type="InterPro" id="IPR019575">
    <property type="entry name" value="Nuop51_4Fe4S-bd"/>
</dbReference>
<dbReference type="GO" id="GO:0051539">
    <property type="term" value="F:4 iron, 4 sulfur cluster binding"/>
    <property type="evidence" value="ECO:0007669"/>
    <property type="project" value="UniProtKB-KW"/>
</dbReference>